<feature type="region of interest" description="Disordered" evidence="2">
    <location>
        <begin position="316"/>
        <end position="373"/>
    </location>
</feature>
<evidence type="ECO:0000313" key="4">
    <source>
        <dbReference type="Proteomes" id="UP001281761"/>
    </source>
</evidence>
<name>A0ABQ9X9R4_9EUKA</name>
<keyword evidence="4" id="KW-1185">Reference proteome</keyword>
<dbReference type="EMBL" id="JARBJD010000195">
    <property type="protein sequence ID" value="KAK2947619.1"/>
    <property type="molecule type" value="Genomic_DNA"/>
</dbReference>
<sequence length="414" mass="45031">MDFDESKLSTSIPSAIRSVLGRLLDPNPDCRATSTQLFKGRLLERMLGPETSLSKLKDGQIQCLENKLAKLTEENDSLQKTKQDYKVLLRSHRSFNFDHLPFLNIIPIKAFKIRKQTFTLSRPEHNHFGSVYGRVIIAEPITRGIVSVSITLHTLTTSEHGEPFCLFLSPTAGPFSLVGDILTFKFTIYWTSSKGHLEIDLTSTGEGRIDAPCHEPLREGDTVVVEVNMESNPRTVQFFVNGKAGKCYVAGIPESMHVIMVAEGVGTSFRLNGVTLLTTPTPFAPQMKCIPYSKANELTLNTAGLQPTSVSEVGGVPLASLSQKPPTSTGSASSSAPQETQAGVSHPSASLASGGSGSRVSNVQPAQGRVKAKEHPDYIPWLEKAKVKSVGFLKMQMRNIGLNPDALDDPEMLV</sequence>
<protein>
    <recommendedName>
        <fullName evidence="5">SPRY domain-containing protein</fullName>
    </recommendedName>
</protein>
<feature type="compositionally biased region" description="Low complexity" evidence="2">
    <location>
        <begin position="325"/>
        <end position="337"/>
    </location>
</feature>
<evidence type="ECO:0000256" key="2">
    <source>
        <dbReference type="SAM" id="MobiDB-lite"/>
    </source>
</evidence>
<accession>A0ABQ9X9R4</accession>
<evidence type="ECO:0000313" key="3">
    <source>
        <dbReference type="EMBL" id="KAK2947619.1"/>
    </source>
</evidence>
<dbReference type="Proteomes" id="UP001281761">
    <property type="component" value="Unassembled WGS sequence"/>
</dbReference>
<proteinExistence type="predicted"/>
<gene>
    <name evidence="3" type="ORF">BLNAU_17452</name>
</gene>
<comment type="caution">
    <text evidence="3">The sequence shown here is derived from an EMBL/GenBank/DDBJ whole genome shotgun (WGS) entry which is preliminary data.</text>
</comment>
<organism evidence="3 4">
    <name type="scientific">Blattamonas nauphoetae</name>
    <dbReference type="NCBI Taxonomy" id="2049346"/>
    <lineage>
        <taxon>Eukaryota</taxon>
        <taxon>Metamonada</taxon>
        <taxon>Preaxostyla</taxon>
        <taxon>Oxymonadida</taxon>
        <taxon>Blattamonas</taxon>
    </lineage>
</organism>
<feature type="coiled-coil region" evidence="1">
    <location>
        <begin position="54"/>
        <end position="88"/>
    </location>
</feature>
<keyword evidence="1" id="KW-0175">Coiled coil</keyword>
<evidence type="ECO:0008006" key="5">
    <source>
        <dbReference type="Google" id="ProtNLM"/>
    </source>
</evidence>
<reference evidence="3 4" key="1">
    <citation type="journal article" date="2022" name="bioRxiv">
        <title>Genomics of Preaxostyla Flagellates Illuminates Evolutionary Transitions and the Path Towards Mitochondrial Loss.</title>
        <authorList>
            <person name="Novak L.V.F."/>
            <person name="Treitli S.C."/>
            <person name="Pyrih J."/>
            <person name="Halakuc P."/>
            <person name="Pipaliya S.V."/>
            <person name="Vacek V."/>
            <person name="Brzon O."/>
            <person name="Soukal P."/>
            <person name="Eme L."/>
            <person name="Dacks J.B."/>
            <person name="Karnkowska A."/>
            <person name="Elias M."/>
            <person name="Hampl V."/>
        </authorList>
    </citation>
    <scope>NUCLEOTIDE SEQUENCE [LARGE SCALE GENOMIC DNA]</scope>
    <source>
        <strain evidence="3">NAU3</strain>
        <tissue evidence="3">Gut</tissue>
    </source>
</reference>
<evidence type="ECO:0000256" key="1">
    <source>
        <dbReference type="SAM" id="Coils"/>
    </source>
</evidence>